<organism evidence="1 2">
    <name type="scientific">Durusdinium trenchii</name>
    <dbReference type="NCBI Taxonomy" id="1381693"/>
    <lineage>
        <taxon>Eukaryota</taxon>
        <taxon>Sar</taxon>
        <taxon>Alveolata</taxon>
        <taxon>Dinophyceae</taxon>
        <taxon>Suessiales</taxon>
        <taxon>Symbiodiniaceae</taxon>
        <taxon>Durusdinium</taxon>
    </lineage>
</organism>
<dbReference type="PANTHER" id="PTHR11440">
    <property type="entry name" value="LECITHIN-CHOLESTEROL ACYLTRANSFERASE-RELATED"/>
    <property type="match status" value="1"/>
</dbReference>
<dbReference type="InterPro" id="IPR003386">
    <property type="entry name" value="LACT/PDAT_acylTrfase"/>
</dbReference>
<dbReference type="Proteomes" id="UP001642464">
    <property type="component" value="Unassembled WGS sequence"/>
</dbReference>
<comment type="caution">
    <text evidence="1">The sequence shown here is derived from an EMBL/GenBank/DDBJ whole genome shotgun (WGS) entry which is preliminary data.</text>
</comment>
<dbReference type="EMBL" id="CAXAMM010041140">
    <property type="protein sequence ID" value="CAK9097594.1"/>
    <property type="molecule type" value="Genomic_DNA"/>
</dbReference>
<evidence type="ECO:0000313" key="2">
    <source>
        <dbReference type="Proteomes" id="UP001642464"/>
    </source>
</evidence>
<sequence>MGQQASTENQDLEDGVKTVVLIHGLASCALRGIGVEGAAGFLCDNCRSGNVSRLVYVSISELAKRPYIVKGLGLAWEPAVSKDGVETMNTSHGYHNILVNPVEGLDGIKSLNPGAESNLAPILLWQTVIDSLSDFNLLAINYDWRRWGDLIYIEQLVEKFQNQVQMAVRISRQPTVMIAHSLGAQVITYMMGVLGAAWTQAHISDVILVGPATMGSPSVFAAYANGPSTITHSSVVPVASFLEQRLRDVASTWPGLLSVMPTALDGLDTFGGLLMAESPQKTYGGMSSVEFLEDLAACEDDEAFDENTLHERARKWMEKHLVLNAHRAWRKEFQNAAVMRKGFELHVSPNLRPPSCRVHVIYSDGIDTPSRMKFQRNLYHKCQIVGFEKGDDTLTAKSVEQMCAAWTNAGVPLSKHNAGHVHHKELISCPFTLNVVRDVMAKYLDSQSESESEDGWCAAY</sequence>
<protein>
    <submittedName>
        <fullName evidence="1">Phospholipid:diacylglycerol acyltransferase (PDAT) (Pombe LRO1 homolog 1) (Triacylglycerol synthase) (TAG synthase)</fullName>
    </submittedName>
</protein>
<dbReference type="Pfam" id="PF02450">
    <property type="entry name" value="LCAT"/>
    <property type="match status" value="1"/>
</dbReference>
<reference evidence="1 2" key="1">
    <citation type="submission" date="2024-02" db="EMBL/GenBank/DDBJ databases">
        <authorList>
            <person name="Chen Y."/>
            <person name="Shah S."/>
            <person name="Dougan E. K."/>
            <person name="Thang M."/>
            <person name="Chan C."/>
        </authorList>
    </citation>
    <scope>NUCLEOTIDE SEQUENCE [LARGE SCALE GENOMIC DNA]</scope>
</reference>
<keyword evidence="1" id="KW-0012">Acyltransferase</keyword>
<evidence type="ECO:0000313" key="1">
    <source>
        <dbReference type="EMBL" id="CAK9097594.1"/>
    </source>
</evidence>
<accession>A0ABP0RBR0</accession>
<keyword evidence="1" id="KW-0808">Transferase</keyword>
<dbReference type="InterPro" id="IPR029058">
    <property type="entry name" value="AB_hydrolase_fold"/>
</dbReference>
<proteinExistence type="predicted"/>
<dbReference type="GO" id="GO:0016746">
    <property type="term" value="F:acyltransferase activity"/>
    <property type="evidence" value="ECO:0007669"/>
    <property type="project" value="UniProtKB-KW"/>
</dbReference>
<dbReference type="SUPFAM" id="SSF53474">
    <property type="entry name" value="alpha/beta-Hydrolases"/>
    <property type="match status" value="1"/>
</dbReference>
<name>A0ABP0RBR0_9DINO</name>
<gene>
    <name evidence="1" type="ORF">SCF082_LOCUS45780</name>
</gene>
<dbReference type="Gene3D" id="3.40.50.1820">
    <property type="entry name" value="alpha/beta hydrolase"/>
    <property type="match status" value="1"/>
</dbReference>
<keyword evidence="2" id="KW-1185">Reference proteome</keyword>